<keyword evidence="4" id="KW-1185">Reference proteome</keyword>
<feature type="domain" description="Core" evidence="2">
    <location>
        <begin position="101"/>
        <end position="223"/>
    </location>
</feature>
<dbReference type="Gene3D" id="2.60.300.12">
    <property type="entry name" value="HesB-like domain"/>
    <property type="match status" value="1"/>
</dbReference>
<dbReference type="InterPro" id="IPR000361">
    <property type="entry name" value="ATAP_core_dom"/>
</dbReference>
<evidence type="ECO:0000313" key="3">
    <source>
        <dbReference type="EMBL" id="CRL18510.1"/>
    </source>
</evidence>
<dbReference type="GO" id="GO:0051537">
    <property type="term" value="F:2 iron, 2 sulfur cluster binding"/>
    <property type="evidence" value="ECO:0007669"/>
    <property type="project" value="TreeGrafter"/>
</dbReference>
<dbReference type="GO" id="GO:0017000">
    <property type="term" value="P:antibiotic biosynthetic process"/>
    <property type="evidence" value="ECO:0007669"/>
    <property type="project" value="UniProtKB-ARBA"/>
</dbReference>
<dbReference type="AlphaFoldDB" id="A0A0G4NWT0"/>
<name>A0A0G4NWT0_PENC3</name>
<evidence type="ECO:0000256" key="1">
    <source>
        <dbReference type="ARBA" id="ARBA00006718"/>
    </source>
</evidence>
<dbReference type="GO" id="GO:0005506">
    <property type="term" value="F:iron ion binding"/>
    <property type="evidence" value="ECO:0007669"/>
    <property type="project" value="TreeGrafter"/>
</dbReference>
<dbReference type="Gene3D" id="3.40.50.1820">
    <property type="entry name" value="alpha/beta hydrolase"/>
    <property type="match status" value="1"/>
</dbReference>
<dbReference type="GO" id="GO:0051539">
    <property type="term" value="F:4 iron, 4 sulfur cluster binding"/>
    <property type="evidence" value="ECO:0007669"/>
    <property type="project" value="TreeGrafter"/>
</dbReference>
<comment type="similarity">
    <text evidence="1">Belongs to the HesB/IscA family.</text>
</comment>
<dbReference type="NCBIfam" id="TIGR00049">
    <property type="entry name" value="iron-sulfur cluster assembly accessory protein"/>
    <property type="match status" value="1"/>
</dbReference>
<reference evidence="3 4" key="1">
    <citation type="journal article" date="2014" name="Nat. Commun.">
        <title>Multiple recent horizontal transfers of a large genomic region in cheese making fungi.</title>
        <authorList>
            <person name="Cheeseman K."/>
            <person name="Ropars J."/>
            <person name="Renault P."/>
            <person name="Dupont J."/>
            <person name="Gouzy J."/>
            <person name="Branca A."/>
            <person name="Abraham A.L."/>
            <person name="Ceppi M."/>
            <person name="Conseiller E."/>
            <person name="Debuchy R."/>
            <person name="Malagnac F."/>
            <person name="Goarin A."/>
            <person name="Silar P."/>
            <person name="Lacoste S."/>
            <person name="Sallet E."/>
            <person name="Bensimon A."/>
            <person name="Giraud T."/>
            <person name="Brygoo Y."/>
        </authorList>
    </citation>
    <scope>NUCLEOTIDE SEQUENCE [LARGE SCALE GENOMIC DNA]</scope>
    <source>
        <strain evidence="4">FM 013</strain>
    </source>
</reference>
<sequence length="598" mass="65262">MSRPLFSSTAIRRLSQPQTCRLFSTSRPALRLSAFPGGEVVPRRPSTVASSAAPFKLSAPQSSTSRYIRQRNACFSSSSIRLATKVTQNPRTGDDGQSLMIGISPRAVERLRDITDPTSSPSAIKEENPYHHLRITVTSGGCHGFQYMMSLEGACKIDPEEDTVFEGEADEGATESAGEAKVVMDEPSLELLHGSTVDYTTELIGSQFKIVDNPRATSNCGCGTSFDKRCGSKEAMCILIVPSLGTLFLSVKFSTLADDTRTSQQDNATNSTSLAMIGQIYVEKLSPKPAPANPPLPIIFIAGMAQTGTNFLDTPDGRPGWASYFISKGHTVYLSDQPERGRSFWFSGQGSMGYVGSPNSVSDIFTDVANNGNQWPQAKLHTQWPGTGRIGDSTFDAFYRSQVQFQTDNFISEEQNAQAYSALVDLVGDCYIISHSQAGAYSWRVGDMRPDLVKGIVQLEPSGPPFTFRPPFGNDPAFAFGLTDLAIGYEPSAGKNAENMETTTEPAIDADHDECIMQKSPAKQLTNLAKIPELVVTGEASFHAPYDYCTVKYLKQVGVDVEHVDLGKEGIHGNGHMFFMEKNNLEIADRVYKWLKKH</sequence>
<dbReference type="SUPFAM" id="SSF89360">
    <property type="entry name" value="HesB-like domain"/>
    <property type="match status" value="1"/>
</dbReference>
<dbReference type="STRING" id="1429867.A0A0G4NWT0"/>
<dbReference type="Pfam" id="PF01521">
    <property type="entry name" value="Fe-S_biosyn"/>
    <property type="match status" value="1"/>
</dbReference>
<dbReference type="InterPro" id="IPR016092">
    <property type="entry name" value="ATAP"/>
</dbReference>
<dbReference type="InterPro" id="IPR035903">
    <property type="entry name" value="HesB-like_dom_sf"/>
</dbReference>
<evidence type="ECO:0000259" key="2">
    <source>
        <dbReference type="Pfam" id="PF01521"/>
    </source>
</evidence>
<organism evidence="3 4">
    <name type="scientific">Penicillium camemberti (strain FM 013)</name>
    <dbReference type="NCBI Taxonomy" id="1429867"/>
    <lineage>
        <taxon>Eukaryota</taxon>
        <taxon>Fungi</taxon>
        <taxon>Dikarya</taxon>
        <taxon>Ascomycota</taxon>
        <taxon>Pezizomycotina</taxon>
        <taxon>Eurotiomycetes</taxon>
        <taxon>Eurotiomycetidae</taxon>
        <taxon>Eurotiales</taxon>
        <taxon>Aspergillaceae</taxon>
        <taxon>Penicillium</taxon>
    </lineage>
</organism>
<dbReference type="EMBL" id="HG793135">
    <property type="protein sequence ID" value="CRL18510.1"/>
    <property type="molecule type" value="Genomic_DNA"/>
</dbReference>
<dbReference type="CDD" id="cd12809">
    <property type="entry name" value="Esterase_713_like-2"/>
    <property type="match status" value="1"/>
</dbReference>
<protein>
    <submittedName>
        <fullName evidence="3">FeS cluster insertion</fullName>
    </submittedName>
</protein>
<dbReference type="GO" id="GO:0005739">
    <property type="term" value="C:mitochondrion"/>
    <property type="evidence" value="ECO:0007669"/>
    <property type="project" value="TreeGrafter"/>
</dbReference>
<proteinExistence type="inferred from homology"/>
<dbReference type="Proteomes" id="UP000053732">
    <property type="component" value="Unassembled WGS sequence"/>
</dbReference>
<gene>
    <name evidence="3" type="ORF">PCAMFM013_S002g000380</name>
</gene>
<dbReference type="GO" id="GO:0016226">
    <property type="term" value="P:iron-sulfur cluster assembly"/>
    <property type="evidence" value="ECO:0007669"/>
    <property type="project" value="InterPro"/>
</dbReference>
<dbReference type="GO" id="GO:0072330">
    <property type="term" value="P:monocarboxylic acid biosynthetic process"/>
    <property type="evidence" value="ECO:0007669"/>
    <property type="project" value="UniProtKB-ARBA"/>
</dbReference>
<accession>A0A0G4NWT0</accession>
<dbReference type="InterPro" id="IPR029058">
    <property type="entry name" value="AB_hydrolase_fold"/>
</dbReference>
<dbReference type="SUPFAM" id="SSF53474">
    <property type="entry name" value="alpha/beta-Hydrolases"/>
    <property type="match status" value="1"/>
</dbReference>
<dbReference type="PANTHER" id="PTHR43011:SF1">
    <property type="entry name" value="IRON-SULFUR CLUSTER ASSEMBLY 2 HOMOLOG, MITOCHONDRIAL"/>
    <property type="match status" value="1"/>
</dbReference>
<evidence type="ECO:0000313" key="4">
    <source>
        <dbReference type="Proteomes" id="UP000053732"/>
    </source>
</evidence>
<dbReference type="PANTHER" id="PTHR43011">
    <property type="entry name" value="IRON-SULFUR CLUSTER ASSEMBLY 2 HOMOLOG, MITOCHONDRIAL"/>
    <property type="match status" value="1"/>
</dbReference>